<evidence type="ECO:0000313" key="2">
    <source>
        <dbReference type="Proteomes" id="UP000235145"/>
    </source>
</evidence>
<name>A0A9R1X3K2_LACSA</name>
<gene>
    <name evidence="1" type="ORF">LSAT_V11C700383650</name>
</gene>
<dbReference type="Proteomes" id="UP000235145">
    <property type="component" value="Unassembled WGS sequence"/>
</dbReference>
<sequence>MPKPLPLLELAQQKHKGITLPSHTCYVKLYKLSKSKEQLKLNLRFKSRMMETKLNTTDTFQVVKRSEKHTCSNTQLRPHHRHDNKNVLGHLFKIQTTLNDCLSVHISYWKTWSTKIYAFNLLRGTPEESFQRLHLYCYNLEKKNPGMVRAFQTSLHPITIINGAHLKGKYLGIEFLVVGMDGNNQIFFITFCFGKIKSRESWIWFFIKTQRIYWGPCHIFLSITLKFGKFCI</sequence>
<protein>
    <submittedName>
        <fullName evidence="1">Uncharacterized protein</fullName>
    </submittedName>
</protein>
<proteinExistence type="predicted"/>
<keyword evidence="2" id="KW-1185">Reference proteome</keyword>
<dbReference type="EMBL" id="NBSK02000007">
    <property type="protein sequence ID" value="KAJ0197169.1"/>
    <property type="molecule type" value="Genomic_DNA"/>
</dbReference>
<dbReference type="PANTHER" id="PTHR31973:SF185">
    <property type="entry name" value="TRANSPOSASE, MUDR, PLANT, MULE TRANSPOSASE DOMAIN-CONTAINING PROTEIN"/>
    <property type="match status" value="1"/>
</dbReference>
<reference evidence="1 2" key="1">
    <citation type="journal article" date="2017" name="Nat. Commun.">
        <title>Genome assembly with in vitro proximity ligation data and whole-genome triplication in lettuce.</title>
        <authorList>
            <person name="Reyes-Chin-Wo S."/>
            <person name="Wang Z."/>
            <person name="Yang X."/>
            <person name="Kozik A."/>
            <person name="Arikit S."/>
            <person name="Song C."/>
            <person name="Xia L."/>
            <person name="Froenicke L."/>
            <person name="Lavelle D.O."/>
            <person name="Truco M.J."/>
            <person name="Xia R."/>
            <person name="Zhu S."/>
            <person name="Xu C."/>
            <person name="Xu H."/>
            <person name="Xu X."/>
            <person name="Cox K."/>
            <person name="Korf I."/>
            <person name="Meyers B.C."/>
            <person name="Michelmore R.W."/>
        </authorList>
    </citation>
    <scope>NUCLEOTIDE SEQUENCE [LARGE SCALE GENOMIC DNA]</scope>
    <source>
        <strain evidence="2">cv. Salinas</strain>
        <tissue evidence="1">Seedlings</tissue>
    </source>
</reference>
<comment type="caution">
    <text evidence="1">The sequence shown here is derived from an EMBL/GenBank/DDBJ whole genome shotgun (WGS) entry which is preliminary data.</text>
</comment>
<evidence type="ECO:0000313" key="1">
    <source>
        <dbReference type="EMBL" id="KAJ0197169.1"/>
    </source>
</evidence>
<dbReference type="AlphaFoldDB" id="A0A9R1X3K2"/>
<accession>A0A9R1X3K2</accession>
<organism evidence="1 2">
    <name type="scientific">Lactuca sativa</name>
    <name type="common">Garden lettuce</name>
    <dbReference type="NCBI Taxonomy" id="4236"/>
    <lineage>
        <taxon>Eukaryota</taxon>
        <taxon>Viridiplantae</taxon>
        <taxon>Streptophyta</taxon>
        <taxon>Embryophyta</taxon>
        <taxon>Tracheophyta</taxon>
        <taxon>Spermatophyta</taxon>
        <taxon>Magnoliopsida</taxon>
        <taxon>eudicotyledons</taxon>
        <taxon>Gunneridae</taxon>
        <taxon>Pentapetalae</taxon>
        <taxon>asterids</taxon>
        <taxon>campanulids</taxon>
        <taxon>Asterales</taxon>
        <taxon>Asteraceae</taxon>
        <taxon>Cichorioideae</taxon>
        <taxon>Cichorieae</taxon>
        <taxon>Lactucinae</taxon>
        <taxon>Lactuca</taxon>
    </lineage>
</organism>
<dbReference type="PANTHER" id="PTHR31973">
    <property type="entry name" value="POLYPROTEIN, PUTATIVE-RELATED"/>
    <property type="match status" value="1"/>
</dbReference>